<reference evidence="2" key="1">
    <citation type="submission" date="2021-01" db="EMBL/GenBank/DDBJ databases">
        <authorList>
            <person name="Corre E."/>
            <person name="Pelletier E."/>
            <person name="Niang G."/>
            <person name="Scheremetjew M."/>
            <person name="Finn R."/>
            <person name="Kale V."/>
            <person name="Holt S."/>
            <person name="Cochrane G."/>
            <person name="Meng A."/>
            <person name="Brown T."/>
            <person name="Cohen L."/>
        </authorList>
    </citation>
    <scope>NUCLEOTIDE SEQUENCE</scope>
    <source>
        <strain evidence="2">Isolate 1302-5</strain>
    </source>
</reference>
<name>A0A7S4NBN4_9STRA</name>
<dbReference type="AlphaFoldDB" id="A0A7S4NBN4"/>
<keyword evidence="1" id="KW-0812">Transmembrane</keyword>
<evidence type="ECO:0000313" key="2">
    <source>
        <dbReference type="EMBL" id="CAE2277399.1"/>
    </source>
</evidence>
<gene>
    <name evidence="2" type="ORF">OAUR00152_LOCUS35693</name>
</gene>
<sequence>MDDSPFPWSEPGGQQHLTPSIITDNVWSDRKSTPEIIIDYIFNLPHELVGVAEFARHVSVTIIIPGALYLSALVGLFVVTAKAYRIMFPPGAEETYQNAIRNLKRDVVFSQSSSRRGMREAWDRRSALDMLRKCTQRKPSLPGPFRTLATELLYDDESCHRGWDRLMDQWWPHSGNYKSPLDECIAVIKTGLIHHPKDDELDKLRLEAEAIKRWGRGGTAGKGVDMMMRVGRIGSDHLLSGCRMR</sequence>
<proteinExistence type="predicted"/>
<keyword evidence="1" id="KW-1133">Transmembrane helix</keyword>
<protein>
    <submittedName>
        <fullName evidence="2">Uncharacterized protein</fullName>
    </submittedName>
</protein>
<keyword evidence="1" id="KW-0472">Membrane</keyword>
<evidence type="ECO:0000256" key="1">
    <source>
        <dbReference type="SAM" id="Phobius"/>
    </source>
</evidence>
<organism evidence="2">
    <name type="scientific">Odontella aurita</name>
    <dbReference type="NCBI Taxonomy" id="265563"/>
    <lineage>
        <taxon>Eukaryota</taxon>
        <taxon>Sar</taxon>
        <taxon>Stramenopiles</taxon>
        <taxon>Ochrophyta</taxon>
        <taxon>Bacillariophyta</taxon>
        <taxon>Mediophyceae</taxon>
        <taxon>Biddulphiophycidae</taxon>
        <taxon>Eupodiscales</taxon>
        <taxon>Odontellaceae</taxon>
        <taxon>Odontella</taxon>
    </lineage>
</organism>
<feature type="transmembrane region" description="Helical" evidence="1">
    <location>
        <begin position="58"/>
        <end position="79"/>
    </location>
</feature>
<dbReference type="EMBL" id="HBKQ01051749">
    <property type="protein sequence ID" value="CAE2277399.1"/>
    <property type="molecule type" value="Transcribed_RNA"/>
</dbReference>
<accession>A0A7S4NBN4</accession>